<gene>
    <name evidence="1" type="ORF">I312_02220</name>
</gene>
<dbReference type="HOGENOM" id="CLU_115928_0_0_1"/>
<dbReference type="OrthoDB" id="2577862at2759"/>
<proteinExistence type="predicted"/>
<sequence>MRSGRQPRERSSYFQKYVNDHFVDMPMAHCREWRMLRKALCNGRILPLVKFYTSQEVGHGLHRTPGGVEEFVLFSELYAGHQELEPATIYMARDIPLLNEKVRVVLRIAYAVYHLNAVRSKLVFHAPMDRWDRTVNFKATGNSGEDADDEDPEVYLTKGMVDRKSRNPDSRVEPLYQRGRKHFTNIPKVLPVDAETLWNLKLEGSQSW</sequence>
<organism evidence="1">
    <name type="scientific">Cryptococcus bacillisporus CA1280</name>
    <dbReference type="NCBI Taxonomy" id="1296109"/>
    <lineage>
        <taxon>Eukaryota</taxon>
        <taxon>Fungi</taxon>
        <taxon>Dikarya</taxon>
        <taxon>Basidiomycota</taxon>
        <taxon>Agaricomycotina</taxon>
        <taxon>Tremellomycetes</taxon>
        <taxon>Tremellales</taxon>
        <taxon>Cryptococcaceae</taxon>
        <taxon>Cryptococcus</taxon>
        <taxon>Cryptococcus gattii species complex</taxon>
    </lineage>
</organism>
<name>A0A0D0VM12_CRYGA</name>
<dbReference type="AlphaFoldDB" id="A0A0D0VM12"/>
<protein>
    <submittedName>
        <fullName evidence="1">Uncharacterized protein</fullName>
    </submittedName>
</protein>
<dbReference type="EMBL" id="KN847977">
    <property type="protein sequence ID" value="KIR48376.1"/>
    <property type="molecule type" value="Genomic_DNA"/>
</dbReference>
<evidence type="ECO:0000313" key="1">
    <source>
        <dbReference type="EMBL" id="KIR48376.1"/>
    </source>
</evidence>
<accession>A0A0D0VM12</accession>
<reference evidence="1" key="1">
    <citation type="submission" date="2015-01" db="EMBL/GenBank/DDBJ databases">
        <title>The Genome Sequence of Cryptococcus gattii CA1280.</title>
        <authorList>
            <consortium name="The Broad Institute Genomics Platform"/>
            <person name="Cuomo C."/>
            <person name="Litvintseva A."/>
            <person name="Chen Y."/>
            <person name="Heitman J."/>
            <person name="Sun S."/>
            <person name="Springer D."/>
            <person name="Dromer F."/>
            <person name="Young S."/>
            <person name="Zeng Q."/>
            <person name="Gargeya S."/>
            <person name="Abouelleil A."/>
            <person name="Alvarado L."/>
            <person name="Chapman S.B."/>
            <person name="Gainer-Dewar J."/>
            <person name="Goldberg J."/>
            <person name="Griggs A."/>
            <person name="Gujja S."/>
            <person name="Hansen M."/>
            <person name="Howarth C."/>
            <person name="Imamovic A."/>
            <person name="Larimer J."/>
            <person name="Murphy C."/>
            <person name="Naylor J."/>
            <person name="Pearson M."/>
            <person name="Priest M."/>
            <person name="Roberts A."/>
            <person name="Saif S."/>
            <person name="Shea T."/>
            <person name="Sykes S."/>
            <person name="Wortman J."/>
            <person name="Nusbaum C."/>
            <person name="Birren B."/>
        </authorList>
    </citation>
    <scope>NUCLEOTIDE SEQUENCE [LARGE SCALE GENOMIC DNA]</scope>
    <source>
        <strain evidence="1">CA1280</strain>
    </source>
</reference>